<proteinExistence type="predicted"/>
<dbReference type="Proteomes" id="UP001148838">
    <property type="component" value="Unassembled WGS sequence"/>
</dbReference>
<keyword evidence="2" id="KW-1185">Reference proteome</keyword>
<accession>A0ABQ8TI59</accession>
<evidence type="ECO:0000313" key="2">
    <source>
        <dbReference type="Proteomes" id="UP001148838"/>
    </source>
</evidence>
<comment type="caution">
    <text evidence="1">The sequence shown here is derived from an EMBL/GenBank/DDBJ whole genome shotgun (WGS) entry which is preliminary data.</text>
</comment>
<protein>
    <submittedName>
        <fullName evidence="1">Uncharacterized protein</fullName>
    </submittedName>
</protein>
<evidence type="ECO:0000313" key="1">
    <source>
        <dbReference type="EMBL" id="KAJ4445821.1"/>
    </source>
</evidence>
<dbReference type="EMBL" id="JAJSOF020000009">
    <property type="protein sequence ID" value="KAJ4445821.1"/>
    <property type="molecule type" value="Genomic_DNA"/>
</dbReference>
<gene>
    <name evidence="1" type="ORF">ANN_12506</name>
</gene>
<organism evidence="1 2">
    <name type="scientific">Periplaneta americana</name>
    <name type="common">American cockroach</name>
    <name type="synonym">Blatta americana</name>
    <dbReference type="NCBI Taxonomy" id="6978"/>
    <lineage>
        <taxon>Eukaryota</taxon>
        <taxon>Metazoa</taxon>
        <taxon>Ecdysozoa</taxon>
        <taxon>Arthropoda</taxon>
        <taxon>Hexapoda</taxon>
        <taxon>Insecta</taxon>
        <taxon>Pterygota</taxon>
        <taxon>Neoptera</taxon>
        <taxon>Polyneoptera</taxon>
        <taxon>Dictyoptera</taxon>
        <taxon>Blattodea</taxon>
        <taxon>Blattoidea</taxon>
        <taxon>Blattidae</taxon>
        <taxon>Blattinae</taxon>
        <taxon>Periplaneta</taxon>
    </lineage>
</organism>
<name>A0ABQ8TI59_PERAM</name>
<reference evidence="1 2" key="1">
    <citation type="journal article" date="2022" name="Allergy">
        <title>Genome assembly and annotation of Periplaneta americana reveal a comprehensive cockroach allergen profile.</title>
        <authorList>
            <person name="Wang L."/>
            <person name="Xiong Q."/>
            <person name="Saelim N."/>
            <person name="Wang L."/>
            <person name="Nong W."/>
            <person name="Wan A.T."/>
            <person name="Shi M."/>
            <person name="Liu X."/>
            <person name="Cao Q."/>
            <person name="Hui J.H.L."/>
            <person name="Sookrung N."/>
            <person name="Leung T.F."/>
            <person name="Tungtrongchitr A."/>
            <person name="Tsui S.K.W."/>
        </authorList>
    </citation>
    <scope>NUCLEOTIDE SEQUENCE [LARGE SCALE GENOMIC DNA]</scope>
    <source>
        <strain evidence="1">PWHHKU_190912</strain>
    </source>
</reference>
<sequence>MAGLCEGGNEPPGSLKANYGKLDITFSQKDCRSLGSNAGPPECEASPLPRRSVEEMILRDMLLELNDSCEQYGMKVNANKTKIMVIGGKIQKINLRILNEAVGQMDSFKYLGCSYYKQYHKLLPGSQKEDSNSKGSF</sequence>